<dbReference type="InterPro" id="IPR038186">
    <property type="entry name" value="CHAD_dom_sf"/>
</dbReference>
<dbReference type="PROSITE" id="PS51707">
    <property type="entry name" value="CYTH"/>
    <property type="match status" value="1"/>
</dbReference>
<protein>
    <recommendedName>
        <fullName evidence="6">CHAD domain-containing protein</fullName>
    </recommendedName>
</protein>
<proteinExistence type="predicted"/>
<dbReference type="Pfam" id="PF01928">
    <property type="entry name" value="CYTH"/>
    <property type="match status" value="1"/>
</dbReference>
<feature type="region of interest" description="Disordered" evidence="1">
    <location>
        <begin position="416"/>
        <end position="445"/>
    </location>
</feature>
<dbReference type="InterPro" id="IPR033469">
    <property type="entry name" value="CYTH-like_dom_sf"/>
</dbReference>
<dbReference type="PANTHER" id="PTHR39339:SF1">
    <property type="entry name" value="CHAD DOMAIN-CONTAINING PROTEIN"/>
    <property type="match status" value="1"/>
</dbReference>
<dbReference type="SUPFAM" id="SSF55154">
    <property type="entry name" value="CYTH-like phosphatases"/>
    <property type="match status" value="1"/>
</dbReference>
<accession>A0A1X9LME6</accession>
<dbReference type="Pfam" id="PF05235">
    <property type="entry name" value="CHAD"/>
    <property type="match status" value="1"/>
</dbReference>
<feature type="domain" description="CHAD" evidence="3">
    <location>
        <begin position="246"/>
        <end position="546"/>
    </location>
</feature>
<dbReference type="PANTHER" id="PTHR39339">
    <property type="entry name" value="SLR1444 PROTEIN"/>
    <property type="match status" value="1"/>
</dbReference>
<name>A0A1X9LME6_9MICO</name>
<dbReference type="Gene3D" id="1.40.20.10">
    <property type="entry name" value="CHAD domain"/>
    <property type="match status" value="1"/>
</dbReference>
<dbReference type="Gene3D" id="2.40.320.10">
    <property type="entry name" value="Hypothetical Protein Pfu-838710-001"/>
    <property type="match status" value="1"/>
</dbReference>
<sequence>MAHCQCAPHQRTKEDANAMSAAVQTEIERKYTVEEGTVLPDLAGVPGVARVQAEEPFGLEAVYFDTEGLDLARARIALRRRVGGADEGWHLKLPADEGRTEMQWPLTAGETVPEEVLEPVRALVRDRALTPLARIATTRTITELLDQDGGVVVEVADDQVTASDVRGGEVRAWREWEAELGPAAPATRAERERLLDDLEAVLREAGATVSPSVSKLAQALGRTGLGADAASTGGSHGGEPAVEARPGDAETAVLAGVQELVAALLAIDPAARRDEPDAVHRMRTTVRRLRTVLATHRSLLGRERVDPLREQLSRLGGRLGDVRDLEVRAGWAGEALDAYEAERGVTDEAARRRLVAELLEERSGALARLRDALTAEPYFRLLDDLEDLTASGSTHDPHDARDARREERAALRKAARRALSRTVSAEEAARAASESPTETAATLGRLHESRKAARKLRHAAEFATEGAGGVLGGKASKLGKLAEGLQDALGEHRDAALFAEHLLLTAGRAHAAGEDTFAYGVLYQRALDHAEHALVAADRARRALARAAR</sequence>
<dbReference type="Proteomes" id="UP000192775">
    <property type="component" value="Chromosome"/>
</dbReference>
<evidence type="ECO:0000259" key="2">
    <source>
        <dbReference type="PROSITE" id="PS51707"/>
    </source>
</evidence>
<dbReference type="AlphaFoldDB" id="A0A1X9LME6"/>
<dbReference type="PROSITE" id="PS51708">
    <property type="entry name" value="CHAD"/>
    <property type="match status" value="1"/>
</dbReference>
<evidence type="ECO:0000313" key="5">
    <source>
        <dbReference type="Proteomes" id="UP000192775"/>
    </source>
</evidence>
<evidence type="ECO:0000259" key="3">
    <source>
        <dbReference type="PROSITE" id="PS51708"/>
    </source>
</evidence>
<organism evidence="4 5">
    <name type="scientific">Cnuibacter physcomitrellae</name>
    <dbReference type="NCBI Taxonomy" id="1619308"/>
    <lineage>
        <taxon>Bacteria</taxon>
        <taxon>Bacillati</taxon>
        <taxon>Actinomycetota</taxon>
        <taxon>Actinomycetes</taxon>
        <taxon>Micrococcales</taxon>
        <taxon>Microbacteriaceae</taxon>
        <taxon>Cnuibacter</taxon>
    </lineage>
</organism>
<keyword evidence="5" id="KW-1185">Reference proteome</keyword>
<dbReference type="InterPro" id="IPR023577">
    <property type="entry name" value="CYTH_domain"/>
</dbReference>
<dbReference type="SMART" id="SM00880">
    <property type="entry name" value="CHAD"/>
    <property type="match status" value="1"/>
</dbReference>
<dbReference type="SMART" id="SM01118">
    <property type="entry name" value="CYTH"/>
    <property type="match status" value="1"/>
</dbReference>
<feature type="domain" description="CYTH" evidence="2">
    <location>
        <begin position="24"/>
        <end position="219"/>
    </location>
</feature>
<dbReference type="KEGG" id="cphy:B5808_10775"/>
<dbReference type="CDD" id="cd07374">
    <property type="entry name" value="CYTH-like_Pase"/>
    <property type="match status" value="1"/>
</dbReference>
<dbReference type="EMBL" id="CP020715">
    <property type="protein sequence ID" value="ARJ05652.1"/>
    <property type="molecule type" value="Genomic_DNA"/>
</dbReference>
<evidence type="ECO:0008006" key="6">
    <source>
        <dbReference type="Google" id="ProtNLM"/>
    </source>
</evidence>
<evidence type="ECO:0000256" key="1">
    <source>
        <dbReference type="SAM" id="MobiDB-lite"/>
    </source>
</evidence>
<evidence type="ECO:0000313" key="4">
    <source>
        <dbReference type="EMBL" id="ARJ05652.1"/>
    </source>
</evidence>
<reference evidence="4 5" key="1">
    <citation type="submission" date="2017-04" db="EMBL/GenBank/DDBJ databases">
        <authorList>
            <person name="Afonso C.L."/>
            <person name="Miller P.J."/>
            <person name="Scott M.A."/>
            <person name="Spackman E."/>
            <person name="Goraichik I."/>
            <person name="Dimitrov K.M."/>
            <person name="Suarez D.L."/>
            <person name="Swayne D.E."/>
        </authorList>
    </citation>
    <scope>NUCLEOTIDE SEQUENCE [LARGE SCALE GENOMIC DNA]</scope>
    <source>
        <strain evidence="5">XA(T)</strain>
    </source>
</reference>
<gene>
    <name evidence="4" type="ORF">B5808_10775</name>
</gene>
<dbReference type="STRING" id="1619308.B5808_10775"/>
<dbReference type="InterPro" id="IPR007899">
    <property type="entry name" value="CHAD_dom"/>
</dbReference>
<feature type="compositionally biased region" description="Low complexity" evidence="1">
    <location>
        <begin position="420"/>
        <end position="442"/>
    </location>
</feature>